<dbReference type="Pfam" id="PF00561">
    <property type="entry name" value="Abhydrolase_1"/>
    <property type="match status" value="1"/>
</dbReference>
<evidence type="ECO:0000313" key="5">
    <source>
        <dbReference type="EMBL" id="CAB4883226.1"/>
    </source>
</evidence>
<sequence>MSGQGRSGWVPQRPSAAQFQRWGVDPGWSQLVTVPGSDGVARTWHVLDRTPPAPVATIVCVHGNPTWSYHWRSFHERLGDRYRVIAVDQLGMGFSERTERRRFADRVTDLGDVLRALQVEGPVITAAYDWGGPISLGWALAAGDQLAGVVLCNTGVAVPAGRRAPALIRLAAAGPMTDLVGHRTRIFVDGTLMLSGQRVAPVAREGYRAPYRHARDRHAIAEFVADVPFTPKHPSAAAIEAVAEGLRSLRVPTLLAWGARDPVFNDDFALDLGERVPHADRHRYAGMGHLVVEETDVAGLVDAWLAERVIPHRAPAPDPVVPVVPAAPPVWAALDARRADTATAFVDGATGTSTSFVDLHNRVLGIAGGLAQLGVQPGDRVGVLVPPSVDLLATVYACWRAGAVTVIADRGLGLRGLGAAVRAADVSWVIGPPKAIAAARLLRWAPGATAIAVGARSVLGAACTLDQLAASGAPAPTPPGPDDPAAVLYTSGATGPAKGVRYRHAQMSAQRDVLAQTYGITSTDRLVAAFAPFALYGPALGIASTIPDVDVAAPGTLTAAALGAAVGSVEATIVFASPAALANVNRTAHGPQPQLANLRLVLSAGAPVPIATLRATAALCPSAELHTPYGMTECLPVADIDLAGIDTAGDGDGVCVGAPVPGVAVMIAPLGFDADRVVVGVADALVGPVLAGEVLVRAPWVSEGYNQLWRTEHDARPRTADGRVWHRTGDVGHLDTQGRLWIEGRSVHVIHADAGAITPVPVEVAVEGLEGISKAAAVGVGPLGCQQLVVVVEHAQRNAGLADDVLAERVRSVVKHPVAAVATVRALPVDIRHNTKIDRTAVAVWATALLAGDRARVTW</sequence>
<evidence type="ECO:0000259" key="3">
    <source>
        <dbReference type="Pfam" id="PF00501"/>
    </source>
</evidence>
<dbReference type="Gene3D" id="3.40.50.12780">
    <property type="entry name" value="N-terminal domain of ligase-like"/>
    <property type="match status" value="1"/>
</dbReference>
<evidence type="ECO:0000259" key="4">
    <source>
        <dbReference type="Pfam" id="PF00561"/>
    </source>
</evidence>
<feature type="domain" description="AMP-dependent synthetase/ligase" evidence="3">
    <location>
        <begin position="336"/>
        <end position="705"/>
    </location>
</feature>
<proteinExistence type="inferred from homology"/>
<keyword evidence="2" id="KW-0436">Ligase</keyword>
<dbReference type="Gene3D" id="3.40.50.1820">
    <property type="entry name" value="alpha/beta hydrolase"/>
    <property type="match status" value="1"/>
</dbReference>
<reference evidence="5" key="1">
    <citation type="submission" date="2020-05" db="EMBL/GenBank/DDBJ databases">
        <authorList>
            <person name="Chiriac C."/>
            <person name="Salcher M."/>
            <person name="Ghai R."/>
            <person name="Kavagutti S V."/>
        </authorList>
    </citation>
    <scope>NUCLEOTIDE SEQUENCE</scope>
</reference>
<dbReference type="PANTHER" id="PTHR43201:SF5">
    <property type="entry name" value="MEDIUM-CHAIN ACYL-COA LIGASE ACSF2, MITOCHONDRIAL"/>
    <property type="match status" value="1"/>
</dbReference>
<dbReference type="AlphaFoldDB" id="A0A6J7EJJ8"/>
<gene>
    <name evidence="5" type="ORF">UFOPK3376_01768</name>
</gene>
<dbReference type="SUPFAM" id="SSF53474">
    <property type="entry name" value="alpha/beta-Hydrolases"/>
    <property type="match status" value="1"/>
</dbReference>
<dbReference type="EMBL" id="CAFBLP010000043">
    <property type="protein sequence ID" value="CAB4883226.1"/>
    <property type="molecule type" value="Genomic_DNA"/>
</dbReference>
<comment type="similarity">
    <text evidence="1">Belongs to the ATP-dependent AMP-binding enzyme family.</text>
</comment>
<evidence type="ECO:0000256" key="2">
    <source>
        <dbReference type="ARBA" id="ARBA00022598"/>
    </source>
</evidence>
<organism evidence="5">
    <name type="scientific">freshwater metagenome</name>
    <dbReference type="NCBI Taxonomy" id="449393"/>
    <lineage>
        <taxon>unclassified sequences</taxon>
        <taxon>metagenomes</taxon>
        <taxon>ecological metagenomes</taxon>
    </lineage>
</organism>
<evidence type="ECO:0000256" key="1">
    <source>
        <dbReference type="ARBA" id="ARBA00006432"/>
    </source>
</evidence>
<dbReference type="InterPro" id="IPR000073">
    <property type="entry name" value="AB_hydrolase_1"/>
</dbReference>
<feature type="domain" description="AB hydrolase-1" evidence="4">
    <location>
        <begin position="57"/>
        <end position="294"/>
    </location>
</feature>
<dbReference type="SUPFAM" id="SSF56801">
    <property type="entry name" value="Acetyl-CoA synthetase-like"/>
    <property type="match status" value="1"/>
</dbReference>
<dbReference type="InterPro" id="IPR042099">
    <property type="entry name" value="ANL_N_sf"/>
</dbReference>
<dbReference type="GO" id="GO:0031956">
    <property type="term" value="F:medium-chain fatty acid-CoA ligase activity"/>
    <property type="evidence" value="ECO:0007669"/>
    <property type="project" value="TreeGrafter"/>
</dbReference>
<dbReference type="InterPro" id="IPR029058">
    <property type="entry name" value="AB_hydrolase_fold"/>
</dbReference>
<dbReference type="PANTHER" id="PTHR43201">
    <property type="entry name" value="ACYL-COA SYNTHETASE"/>
    <property type="match status" value="1"/>
</dbReference>
<dbReference type="InterPro" id="IPR000873">
    <property type="entry name" value="AMP-dep_synth/lig_dom"/>
</dbReference>
<dbReference type="Pfam" id="PF00501">
    <property type="entry name" value="AMP-binding"/>
    <property type="match status" value="1"/>
</dbReference>
<accession>A0A6J7EJJ8</accession>
<protein>
    <submittedName>
        <fullName evidence="5">Unannotated protein</fullName>
    </submittedName>
</protein>
<name>A0A6J7EJJ8_9ZZZZ</name>
<dbReference type="GO" id="GO:0006631">
    <property type="term" value="P:fatty acid metabolic process"/>
    <property type="evidence" value="ECO:0007669"/>
    <property type="project" value="TreeGrafter"/>
</dbReference>